<evidence type="ECO:0000256" key="2">
    <source>
        <dbReference type="SAM" id="MobiDB-lite"/>
    </source>
</evidence>
<evidence type="ECO:0000256" key="1">
    <source>
        <dbReference type="ARBA" id="ARBA00022500"/>
    </source>
</evidence>
<feature type="compositionally biased region" description="Polar residues" evidence="2">
    <location>
        <begin position="203"/>
        <end position="220"/>
    </location>
</feature>
<dbReference type="EMBL" id="NOIF01000153">
    <property type="protein sequence ID" value="OZS42430.1"/>
    <property type="molecule type" value="Genomic_DNA"/>
</dbReference>
<keyword evidence="1" id="KW-0145">Chemotaxis</keyword>
<name>A0AAW7Y888_9GAMM</name>
<accession>A0AAW7Y888</accession>
<comment type="caution">
    <text evidence="3">The sequence shown here is derived from an EMBL/GenBank/DDBJ whole genome shotgun (WGS) entry which is preliminary data.</text>
</comment>
<dbReference type="SUPFAM" id="SSF103039">
    <property type="entry name" value="CheC-like"/>
    <property type="match status" value="1"/>
</dbReference>
<dbReference type="GO" id="GO:0006935">
    <property type="term" value="P:chemotaxis"/>
    <property type="evidence" value="ECO:0007669"/>
    <property type="project" value="UniProtKB-KW"/>
</dbReference>
<dbReference type="Pfam" id="PF11813">
    <property type="entry name" value="DUF3334"/>
    <property type="match status" value="1"/>
</dbReference>
<dbReference type="InterPro" id="IPR024513">
    <property type="entry name" value="DUF3334"/>
</dbReference>
<keyword evidence="5" id="KW-1185">Reference proteome</keyword>
<protein>
    <submittedName>
        <fullName evidence="4">DUF3334 domain-containing protein</fullName>
    </submittedName>
    <submittedName>
        <fullName evidence="3">DUF3334 family protein</fullName>
    </submittedName>
</protein>
<evidence type="ECO:0000313" key="6">
    <source>
        <dbReference type="Proteomes" id="UP001170624"/>
    </source>
</evidence>
<organism evidence="3 6">
    <name type="scientific">Photobacterium sanguinicancri</name>
    <dbReference type="NCBI Taxonomy" id="875932"/>
    <lineage>
        <taxon>Bacteria</taxon>
        <taxon>Pseudomonadati</taxon>
        <taxon>Pseudomonadota</taxon>
        <taxon>Gammaproteobacteria</taxon>
        <taxon>Vibrionales</taxon>
        <taxon>Vibrionaceae</taxon>
        <taxon>Photobacterium</taxon>
    </lineage>
</organism>
<dbReference type="EMBL" id="JAUOPU010000008">
    <property type="protein sequence ID" value="MDO6542875.1"/>
    <property type="molecule type" value="Genomic_DNA"/>
</dbReference>
<dbReference type="Proteomes" id="UP000215999">
    <property type="component" value="Unassembled WGS sequence"/>
</dbReference>
<reference evidence="4" key="2">
    <citation type="submission" date="2017-07" db="EMBL/GenBank/DDBJ databases">
        <authorList>
            <person name="Gomez-Gil B."/>
            <person name="Enciso-Ibarra K."/>
        </authorList>
    </citation>
    <scope>NUCLEOTIDE SEQUENCE</scope>
    <source>
        <strain evidence="4">CAIM 1827</strain>
    </source>
</reference>
<dbReference type="Proteomes" id="UP001170624">
    <property type="component" value="Unassembled WGS sequence"/>
</dbReference>
<reference evidence="3" key="3">
    <citation type="submission" date="2023-07" db="EMBL/GenBank/DDBJ databases">
        <title>Genome content predicts the carbon catabolic preferences of heterotrophic bacteria.</title>
        <authorList>
            <person name="Gralka M."/>
        </authorList>
    </citation>
    <scope>NUCLEOTIDE SEQUENCE</scope>
    <source>
        <strain evidence="3">G2M05</strain>
    </source>
</reference>
<dbReference type="AlphaFoldDB" id="A0AAW7Y888"/>
<dbReference type="Gene3D" id="3.40.1550.10">
    <property type="entry name" value="CheC-like"/>
    <property type="match status" value="1"/>
</dbReference>
<dbReference type="InterPro" id="IPR028976">
    <property type="entry name" value="CheC-like_sf"/>
</dbReference>
<feature type="region of interest" description="Disordered" evidence="2">
    <location>
        <begin position="189"/>
        <end position="228"/>
    </location>
</feature>
<evidence type="ECO:0000313" key="4">
    <source>
        <dbReference type="EMBL" id="OZS42430.1"/>
    </source>
</evidence>
<evidence type="ECO:0000313" key="3">
    <source>
        <dbReference type="EMBL" id="MDO6542875.1"/>
    </source>
</evidence>
<reference evidence="4 5" key="1">
    <citation type="journal article" date="2016" name="Antonie Van Leeuwenhoek">
        <title>Photobacterium sanguinicancri sp. nov. isolated from marine animals.</title>
        <authorList>
            <person name="Gomez-Gil B."/>
            <person name="Roque A."/>
            <person name="Rotllant G."/>
            <person name="Romalde J.L."/>
            <person name="Doce A."/>
            <person name="Eggermont M."/>
            <person name="Defoirdt T."/>
        </authorList>
    </citation>
    <scope>NUCLEOTIDE SEQUENCE [LARGE SCALE GENOMIC DNA]</scope>
    <source>
        <strain evidence="4 5">CAIM 1827</strain>
    </source>
</reference>
<proteinExistence type="predicted"/>
<sequence>MKKTKTITTDDILLKLCQSFSGVLSTATETSINYSAMVQKINKTSLKPDIGCFVLFDGGFTGLVVANFSQHAALELYQEYMLKMGIPADELAILHTSDDVSNVLGELMNQVIGDFTSKIRRELQISIMQNQPKMLALNKQILLSVDTNLDRPQARRVSFTTQKNNIFYLELAMDKTEFIQIEEFEQHADVDPDSLIEEEQNKKTASNEPKSAASVSQSEQDLLDELGI</sequence>
<gene>
    <name evidence="4" type="ORF">ASV53_18410</name>
    <name evidence="3" type="ORF">Q4568_10040</name>
</gene>
<dbReference type="RefSeq" id="WP_062691099.1">
    <property type="nucleotide sequence ID" value="NZ_AP024850.1"/>
</dbReference>
<evidence type="ECO:0000313" key="5">
    <source>
        <dbReference type="Proteomes" id="UP000215999"/>
    </source>
</evidence>